<dbReference type="EMBL" id="JBAMMX010000007">
    <property type="protein sequence ID" value="KAK6936921.1"/>
    <property type="molecule type" value="Genomic_DNA"/>
</dbReference>
<dbReference type="PANTHER" id="PTHR33021">
    <property type="entry name" value="BLUE COPPER PROTEIN"/>
    <property type="match status" value="1"/>
</dbReference>
<accession>A0AAN8VVN0</accession>
<keyword evidence="2" id="KW-0732">Signal</keyword>
<evidence type="ECO:0000313" key="5">
    <source>
        <dbReference type="Proteomes" id="UP001370490"/>
    </source>
</evidence>
<dbReference type="SUPFAM" id="SSF49503">
    <property type="entry name" value="Cupredoxins"/>
    <property type="match status" value="1"/>
</dbReference>
<dbReference type="AlphaFoldDB" id="A0AAN8VVN0"/>
<dbReference type="InterPro" id="IPR008972">
    <property type="entry name" value="Cupredoxin"/>
</dbReference>
<dbReference type="InterPro" id="IPR003245">
    <property type="entry name" value="Phytocyanin_dom"/>
</dbReference>
<evidence type="ECO:0000259" key="3">
    <source>
        <dbReference type="PROSITE" id="PS51485"/>
    </source>
</evidence>
<dbReference type="Gene3D" id="2.60.40.420">
    <property type="entry name" value="Cupredoxins - blue copper proteins"/>
    <property type="match status" value="1"/>
</dbReference>
<feature type="transmembrane region" description="Helical" evidence="1">
    <location>
        <begin position="55"/>
        <end position="74"/>
    </location>
</feature>
<keyword evidence="1" id="KW-0472">Membrane</keyword>
<organism evidence="4 5">
    <name type="scientific">Dillenia turbinata</name>
    <dbReference type="NCBI Taxonomy" id="194707"/>
    <lineage>
        <taxon>Eukaryota</taxon>
        <taxon>Viridiplantae</taxon>
        <taxon>Streptophyta</taxon>
        <taxon>Embryophyta</taxon>
        <taxon>Tracheophyta</taxon>
        <taxon>Spermatophyta</taxon>
        <taxon>Magnoliopsida</taxon>
        <taxon>eudicotyledons</taxon>
        <taxon>Gunneridae</taxon>
        <taxon>Pentapetalae</taxon>
        <taxon>Dilleniales</taxon>
        <taxon>Dilleniaceae</taxon>
        <taxon>Dillenia</taxon>
    </lineage>
</organism>
<dbReference type="Pfam" id="PF02298">
    <property type="entry name" value="Cu_bind_like"/>
    <property type="match status" value="1"/>
</dbReference>
<reference evidence="4 5" key="1">
    <citation type="submission" date="2023-12" db="EMBL/GenBank/DDBJ databases">
        <title>A high-quality genome assembly for Dillenia turbinata (Dilleniales).</title>
        <authorList>
            <person name="Chanderbali A."/>
        </authorList>
    </citation>
    <scope>NUCLEOTIDE SEQUENCE [LARGE SCALE GENOMIC DNA]</scope>
    <source>
        <strain evidence="4">LSX21</strain>
        <tissue evidence="4">Leaf</tissue>
    </source>
</reference>
<feature type="domain" description="Phytocyanin" evidence="3">
    <location>
        <begin position="29"/>
        <end position="138"/>
    </location>
</feature>
<feature type="transmembrane region" description="Helical" evidence="1">
    <location>
        <begin position="159"/>
        <end position="179"/>
    </location>
</feature>
<protein>
    <submittedName>
        <fullName evidence="4">Phytocyanin domain</fullName>
    </submittedName>
</protein>
<evidence type="ECO:0000313" key="4">
    <source>
        <dbReference type="EMBL" id="KAK6936921.1"/>
    </source>
</evidence>
<dbReference type="Proteomes" id="UP001370490">
    <property type="component" value="Unassembled WGS sequence"/>
</dbReference>
<keyword evidence="1" id="KW-0812">Transmembrane</keyword>
<feature type="signal peptide" evidence="2">
    <location>
        <begin position="1"/>
        <end position="27"/>
    </location>
</feature>
<proteinExistence type="predicted"/>
<gene>
    <name evidence="4" type="ORF">RJ641_033951</name>
</gene>
<sequence>MKNMGSWWMMMMVMVWISSVTVTVVVSEELHRVGDARYGWVPDVNFTEWLKNRSIMFILFSMEGVGVYNAYFGFDKRCYSVLQVNQTSYENCIDRDFIFNVTRGGRDVFQLTEAKTYYFISGGGYCFRGMKVAVPVTEHPPPPAEPPLTSKNGTPTSALGVNGGWMVLGIGLGAAFLLLHCR</sequence>
<evidence type="ECO:0000256" key="1">
    <source>
        <dbReference type="SAM" id="Phobius"/>
    </source>
</evidence>
<dbReference type="GO" id="GO:0005886">
    <property type="term" value="C:plasma membrane"/>
    <property type="evidence" value="ECO:0007669"/>
    <property type="project" value="TreeGrafter"/>
</dbReference>
<feature type="chain" id="PRO_5042832980" evidence="2">
    <location>
        <begin position="28"/>
        <end position="182"/>
    </location>
</feature>
<dbReference type="GO" id="GO:0009055">
    <property type="term" value="F:electron transfer activity"/>
    <property type="evidence" value="ECO:0007669"/>
    <property type="project" value="InterPro"/>
</dbReference>
<dbReference type="PANTHER" id="PTHR33021:SF262">
    <property type="entry name" value="EARLY NODULIN-LIKE PROTEIN 20"/>
    <property type="match status" value="1"/>
</dbReference>
<dbReference type="PROSITE" id="PS51485">
    <property type="entry name" value="PHYTOCYANIN"/>
    <property type="match status" value="1"/>
</dbReference>
<dbReference type="InterPro" id="IPR039391">
    <property type="entry name" value="Phytocyanin-like"/>
</dbReference>
<keyword evidence="5" id="KW-1185">Reference proteome</keyword>
<name>A0AAN8VVN0_9MAGN</name>
<comment type="caution">
    <text evidence="4">The sequence shown here is derived from an EMBL/GenBank/DDBJ whole genome shotgun (WGS) entry which is preliminary data.</text>
</comment>
<keyword evidence="1" id="KW-1133">Transmembrane helix</keyword>
<evidence type="ECO:0000256" key="2">
    <source>
        <dbReference type="SAM" id="SignalP"/>
    </source>
</evidence>